<evidence type="ECO:0000313" key="6">
    <source>
        <dbReference type="EMBL" id="MET4540214.1"/>
    </source>
</evidence>
<evidence type="ECO:0000256" key="5">
    <source>
        <dbReference type="SAM" id="MobiDB-lite"/>
    </source>
</evidence>
<dbReference type="Gene3D" id="3.40.30.10">
    <property type="entry name" value="Glutaredoxin"/>
    <property type="match status" value="1"/>
</dbReference>
<evidence type="ECO:0000256" key="1">
    <source>
        <dbReference type="ARBA" id="ARBA00006926"/>
    </source>
</evidence>
<evidence type="ECO:0000313" key="7">
    <source>
        <dbReference type="Proteomes" id="UP001549307"/>
    </source>
</evidence>
<dbReference type="PROSITE" id="PS51355">
    <property type="entry name" value="GLUTATHIONE_PEROXID_3"/>
    <property type="match status" value="1"/>
</dbReference>
<accession>A0ABV2P621</accession>
<proteinExistence type="inferred from homology"/>
<evidence type="ECO:0000256" key="2">
    <source>
        <dbReference type="ARBA" id="ARBA00022559"/>
    </source>
</evidence>
<dbReference type="InterPro" id="IPR000889">
    <property type="entry name" value="Glutathione_peroxidase"/>
</dbReference>
<dbReference type="EMBL" id="JBEPSN010000004">
    <property type="protein sequence ID" value="MET4540214.1"/>
    <property type="molecule type" value="Genomic_DNA"/>
</dbReference>
<comment type="caution">
    <text evidence="6">The sequence shown here is derived from an EMBL/GenBank/DDBJ whole genome shotgun (WGS) entry which is preliminary data.</text>
</comment>
<dbReference type="Pfam" id="PF00255">
    <property type="entry name" value="GSHPx"/>
    <property type="match status" value="1"/>
</dbReference>
<keyword evidence="2 4" id="KW-0575">Peroxidase</keyword>
<sequence length="193" mass="21208">MKRLHACVSRPKAGSRKLDGGKPASRRRQEANPMTSLYSIPLTFNDGSEADFGRFEGKAVLVVNVASECGFTRQYAGLEELYGKYRHQGLEILGVPCNQFGGQEPGADEEIAEFCERNFGVTFPLTSKANVLGKQQHPLFAELTQGEDGQPAKVKWNFEKFVINRGGDLVARFPSTVEPDSEDLVKAVEKALA</sequence>
<comment type="similarity">
    <text evidence="1 4">Belongs to the glutathione peroxidase family.</text>
</comment>
<evidence type="ECO:0000256" key="4">
    <source>
        <dbReference type="RuleBase" id="RU000499"/>
    </source>
</evidence>
<dbReference type="InterPro" id="IPR029759">
    <property type="entry name" value="GPX_AS"/>
</dbReference>
<dbReference type="PANTHER" id="PTHR11592:SF78">
    <property type="entry name" value="GLUTATHIONE PEROXIDASE"/>
    <property type="match status" value="1"/>
</dbReference>
<dbReference type="Proteomes" id="UP001549307">
    <property type="component" value="Unassembled WGS sequence"/>
</dbReference>
<reference evidence="6 7" key="1">
    <citation type="submission" date="2024-06" db="EMBL/GenBank/DDBJ databases">
        <title>Sorghum-associated microbial communities from plants grown in Nebraska, USA.</title>
        <authorList>
            <person name="Schachtman D."/>
        </authorList>
    </citation>
    <scope>NUCLEOTIDE SEQUENCE [LARGE SCALE GENOMIC DNA]</scope>
    <source>
        <strain evidence="6 7">3552</strain>
    </source>
</reference>
<dbReference type="PIRSF" id="PIRSF000303">
    <property type="entry name" value="Glutathion_perox"/>
    <property type="match status" value="1"/>
</dbReference>
<dbReference type="PANTHER" id="PTHR11592">
    <property type="entry name" value="GLUTATHIONE PEROXIDASE"/>
    <property type="match status" value="1"/>
</dbReference>
<dbReference type="PROSITE" id="PS00460">
    <property type="entry name" value="GLUTATHIONE_PEROXID_1"/>
    <property type="match status" value="1"/>
</dbReference>
<dbReference type="SUPFAM" id="SSF52833">
    <property type="entry name" value="Thioredoxin-like"/>
    <property type="match status" value="1"/>
</dbReference>
<organism evidence="6 7">
    <name type="scientific">Arthrobacter bambusae</name>
    <dbReference type="NCBI Taxonomy" id="1338426"/>
    <lineage>
        <taxon>Bacteria</taxon>
        <taxon>Bacillati</taxon>
        <taxon>Actinomycetota</taxon>
        <taxon>Actinomycetes</taxon>
        <taxon>Micrococcales</taxon>
        <taxon>Micrococcaceae</taxon>
        <taxon>Arthrobacter</taxon>
    </lineage>
</organism>
<keyword evidence="3 4" id="KW-0560">Oxidoreductase</keyword>
<evidence type="ECO:0000256" key="3">
    <source>
        <dbReference type="ARBA" id="ARBA00023002"/>
    </source>
</evidence>
<dbReference type="InterPro" id="IPR036249">
    <property type="entry name" value="Thioredoxin-like_sf"/>
</dbReference>
<protein>
    <recommendedName>
        <fullName evidence="4">Glutathione peroxidase</fullName>
    </recommendedName>
</protein>
<gene>
    <name evidence="6" type="ORF">ABIE37_001995</name>
</gene>
<dbReference type="CDD" id="cd00340">
    <property type="entry name" value="GSH_Peroxidase"/>
    <property type="match status" value="1"/>
</dbReference>
<dbReference type="PRINTS" id="PR01011">
    <property type="entry name" value="GLUTPROXDASE"/>
</dbReference>
<keyword evidence="7" id="KW-1185">Reference proteome</keyword>
<name>A0ABV2P621_9MICC</name>
<dbReference type="GO" id="GO:0004602">
    <property type="term" value="F:glutathione peroxidase activity"/>
    <property type="evidence" value="ECO:0007669"/>
    <property type="project" value="UniProtKB-EC"/>
</dbReference>
<feature type="region of interest" description="Disordered" evidence="5">
    <location>
        <begin position="1"/>
        <end position="32"/>
    </location>
</feature>